<protein>
    <submittedName>
        <fullName evidence="1">Uncharacterized protein</fullName>
    </submittedName>
</protein>
<sequence length="43" mass="4883">MVFGAMVERLVEAYYGLSTWEPYPGTLGQLKSLLLQDNQTTFN</sequence>
<dbReference type="AlphaFoldDB" id="A0A1H1JXH6"/>
<gene>
    <name evidence="1" type="ORF">SAMN05443245_7437</name>
</gene>
<dbReference type="Proteomes" id="UP000183487">
    <property type="component" value="Unassembled WGS sequence"/>
</dbReference>
<evidence type="ECO:0000313" key="2">
    <source>
        <dbReference type="Proteomes" id="UP000183487"/>
    </source>
</evidence>
<evidence type="ECO:0000313" key="1">
    <source>
        <dbReference type="EMBL" id="SDR54480.1"/>
    </source>
</evidence>
<reference evidence="2" key="1">
    <citation type="submission" date="2016-10" db="EMBL/GenBank/DDBJ databases">
        <authorList>
            <person name="Varghese N."/>
        </authorList>
    </citation>
    <scope>NUCLEOTIDE SEQUENCE [LARGE SCALE GENOMIC DNA]</scope>
    <source>
        <strain evidence="2">GAS106B</strain>
    </source>
</reference>
<name>A0A1H1JXH6_9BURK</name>
<dbReference type="EMBL" id="FNKP01000004">
    <property type="protein sequence ID" value="SDR54480.1"/>
    <property type="molecule type" value="Genomic_DNA"/>
</dbReference>
<organism evidence="1 2">
    <name type="scientific">Paraburkholderia fungorum</name>
    <dbReference type="NCBI Taxonomy" id="134537"/>
    <lineage>
        <taxon>Bacteria</taxon>
        <taxon>Pseudomonadati</taxon>
        <taxon>Pseudomonadota</taxon>
        <taxon>Betaproteobacteria</taxon>
        <taxon>Burkholderiales</taxon>
        <taxon>Burkholderiaceae</taxon>
        <taxon>Paraburkholderia</taxon>
    </lineage>
</organism>
<proteinExistence type="predicted"/>
<accession>A0A1H1JXH6</accession>
<keyword evidence="2" id="KW-1185">Reference proteome</keyword>